<dbReference type="RefSeq" id="WP_280104975.1">
    <property type="nucleotide sequence ID" value="NZ_CP122961.1"/>
</dbReference>
<dbReference type="Proteomes" id="UP001179830">
    <property type="component" value="Chromosome"/>
</dbReference>
<dbReference type="EMBL" id="CP122961">
    <property type="protein sequence ID" value="WGI25209.1"/>
    <property type="molecule type" value="Genomic_DNA"/>
</dbReference>
<reference evidence="2" key="1">
    <citation type="submission" date="2023-04" db="EMBL/GenBank/DDBJ databases">
        <title>Complete genome sequence of Halomonas alkaliantarctica MSP3 isolated from marine sediment, Jeju Island.</title>
        <authorList>
            <person name="Park S.-J."/>
        </authorList>
    </citation>
    <scope>NUCLEOTIDE SEQUENCE</scope>
    <source>
        <strain evidence="2">MSP3</strain>
    </source>
</reference>
<sequence length="68" mass="7680">MREKIKLVAVVINDEGLSNEHAFQDAYYDGKHFAIDYQNPDFGVLARAFGAQGEKVTRPVALHFRVQS</sequence>
<gene>
    <name evidence="2" type="ORF">QEN58_18035</name>
</gene>
<dbReference type="InterPro" id="IPR029061">
    <property type="entry name" value="THDP-binding"/>
</dbReference>
<keyword evidence="3" id="KW-1185">Reference proteome</keyword>
<proteinExistence type="predicted"/>
<dbReference type="SUPFAM" id="SSF52518">
    <property type="entry name" value="Thiamin diphosphate-binding fold (THDP-binding)"/>
    <property type="match status" value="1"/>
</dbReference>
<evidence type="ECO:0000313" key="2">
    <source>
        <dbReference type="EMBL" id="WGI25209.1"/>
    </source>
</evidence>
<dbReference type="InterPro" id="IPR011766">
    <property type="entry name" value="TPP_enzyme_TPP-bd"/>
</dbReference>
<accession>A0ABY8LP83</accession>
<protein>
    <submittedName>
        <fullName evidence="2">Thiamine pyrophosphate-dependent enzyme</fullName>
    </submittedName>
</protein>
<organism evidence="2 3">
    <name type="scientific">Halomonas alkaliantarctica</name>
    <dbReference type="NCBI Taxonomy" id="232346"/>
    <lineage>
        <taxon>Bacteria</taxon>
        <taxon>Pseudomonadati</taxon>
        <taxon>Pseudomonadota</taxon>
        <taxon>Gammaproteobacteria</taxon>
        <taxon>Oceanospirillales</taxon>
        <taxon>Halomonadaceae</taxon>
        <taxon>Halomonas</taxon>
    </lineage>
</organism>
<dbReference type="Gene3D" id="3.40.50.970">
    <property type="match status" value="1"/>
</dbReference>
<dbReference type="CDD" id="cd00568">
    <property type="entry name" value="TPP_enzymes"/>
    <property type="match status" value="1"/>
</dbReference>
<name>A0ABY8LP83_9GAMM</name>
<evidence type="ECO:0000259" key="1">
    <source>
        <dbReference type="Pfam" id="PF02775"/>
    </source>
</evidence>
<feature type="domain" description="Thiamine pyrophosphate enzyme TPP-binding" evidence="1">
    <location>
        <begin position="1"/>
        <end position="59"/>
    </location>
</feature>
<dbReference type="Pfam" id="PF02775">
    <property type="entry name" value="TPP_enzyme_C"/>
    <property type="match status" value="1"/>
</dbReference>
<evidence type="ECO:0000313" key="3">
    <source>
        <dbReference type="Proteomes" id="UP001179830"/>
    </source>
</evidence>